<dbReference type="Gene3D" id="3.20.20.70">
    <property type="entry name" value="Aldolase class I"/>
    <property type="match status" value="1"/>
</dbReference>
<feature type="compositionally biased region" description="Basic residues" evidence="3">
    <location>
        <begin position="10"/>
        <end position="20"/>
    </location>
</feature>
<gene>
    <name evidence="4" type="ORF">E1212_15705</name>
</gene>
<comment type="similarity">
    <text evidence="1">Belongs to the DapA family.</text>
</comment>
<dbReference type="OrthoDB" id="3688938at2"/>
<sequence>MDVVRGHGAAVRRHRRRAAHRAAAGDGWHHVPGRRDGGRPHPGGRRRHAGRRRLDRGRSDRGRRRRRRGALGHDGVRRRHAAPRHRRGGDHELRDGRRRHAHGEHRRRPVRRQPGLRSAVLHRQRPCAGAGRGELGDRSGERPVRASGGRRVNDDYSAGVGIPRATTELNGRLRWSLVAAAATPMRADGSTDPDVCSAYFGQLVRAGAGGLAIAAHTGRGDRLPIATKADLVRRAAALNVPIVTGVGGHADGPGHDLEWAATAAAAGADALLVFPPADTNPDAVVEHHEAVARASGLPLVVFDLYTRPYAPSTLERLLELPRVAAFKPARLHDAIACQEGIAAARARGKLVLTGEDRMLGASLMWGAEGALIGLAAAAVQISVAAVDTFAAAVHTSSRDAAARFLEVSAIVDELSRVTFRPPYDGYVQRMLWIAADEGILPAEFAVDPFRPADLDDAERDEVVRVVRQCRDQVRR</sequence>
<dbReference type="Pfam" id="PF00701">
    <property type="entry name" value="DHDPS"/>
    <property type="match status" value="1"/>
</dbReference>
<accession>A0A4R4RKW3</accession>
<keyword evidence="2" id="KW-0456">Lyase</keyword>
<feature type="compositionally biased region" description="Basic residues" evidence="3">
    <location>
        <begin position="96"/>
        <end position="111"/>
    </location>
</feature>
<feature type="compositionally biased region" description="Basic and acidic residues" evidence="3">
    <location>
        <begin position="134"/>
        <end position="144"/>
    </location>
</feature>
<dbReference type="SMART" id="SM01130">
    <property type="entry name" value="DHDPS"/>
    <property type="match status" value="1"/>
</dbReference>
<feature type="compositionally biased region" description="Basic residues" evidence="3">
    <location>
        <begin position="42"/>
        <end position="88"/>
    </location>
</feature>
<feature type="compositionally biased region" description="Basic and acidic residues" evidence="3">
    <location>
        <begin position="27"/>
        <end position="39"/>
    </location>
</feature>
<evidence type="ECO:0000313" key="5">
    <source>
        <dbReference type="Proteomes" id="UP000295621"/>
    </source>
</evidence>
<dbReference type="SUPFAM" id="SSF51569">
    <property type="entry name" value="Aldolase"/>
    <property type="match status" value="1"/>
</dbReference>
<organism evidence="4 5">
    <name type="scientific">Jiangella ureilytica</name>
    <dbReference type="NCBI Taxonomy" id="2530374"/>
    <lineage>
        <taxon>Bacteria</taxon>
        <taxon>Bacillati</taxon>
        <taxon>Actinomycetota</taxon>
        <taxon>Actinomycetes</taxon>
        <taxon>Jiangellales</taxon>
        <taxon>Jiangellaceae</taxon>
        <taxon>Jiangella</taxon>
    </lineage>
</organism>
<protein>
    <recommendedName>
        <fullName evidence="6">Dihydrodipicolinate synthase family protein</fullName>
    </recommendedName>
</protein>
<evidence type="ECO:0000256" key="3">
    <source>
        <dbReference type="SAM" id="MobiDB-lite"/>
    </source>
</evidence>
<proteinExistence type="inferred from homology"/>
<feature type="region of interest" description="Disordered" evidence="3">
    <location>
        <begin position="1"/>
        <end position="157"/>
    </location>
</feature>
<dbReference type="PANTHER" id="PTHR12128:SF66">
    <property type="entry name" value="4-HYDROXY-2-OXOGLUTARATE ALDOLASE, MITOCHONDRIAL"/>
    <property type="match status" value="1"/>
</dbReference>
<dbReference type="PANTHER" id="PTHR12128">
    <property type="entry name" value="DIHYDRODIPICOLINATE SYNTHASE"/>
    <property type="match status" value="1"/>
</dbReference>
<dbReference type="GO" id="GO:0008840">
    <property type="term" value="F:4-hydroxy-tetrahydrodipicolinate synthase activity"/>
    <property type="evidence" value="ECO:0007669"/>
    <property type="project" value="TreeGrafter"/>
</dbReference>
<dbReference type="AlphaFoldDB" id="A0A4R4RKW3"/>
<evidence type="ECO:0008006" key="6">
    <source>
        <dbReference type="Google" id="ProtNLM"/>
    </source>
</evidence>
<comment type="caution">
    <text evidence="4">The sequence shown here is derived from an EMBL/GenBank/DDBJ whole genome shotgun (WGS) entry which is preliminary data.</text>
</comment>
<dbReference type="InterPro" id="IPR013785">
    <property type="entry name" value="Aldolase_TIM"/>
</dbReference>
<reference evidence="4 5" key="1">
    <citation type="submission" date="2019-02" db="EMBL/GenBank/DDBJ databases">
        <title>Draft genome sequences of novel Actinobacteria.</title>
        <authorList>
            <person name="Sahin N."/>
            <person name="Ay H."/>
            <person name="Saygin H."/>
        </authorList>
    </citation>
    <scope>NUCLEOTIDE SEQUENCE [LARGE SCALE GENOMIC DNA]</scope>
    <source>
        <strain evidence="4 5">KC603</strain>
    </source>
</reference>
<name>A0A4R4RKW3_9ACTN</name>
<evidence type="ECO:0000256" key="2">
    <source>
        <dbReference type="ARBA" id="ARBA00023239"/>
    </source>
</evidence>
<dbReference type="InterPro" id="IPR002220">
    <property type="entry name" value="DapA-like"/>
</dbReference>
<keyword evidence="5" id="KW-1185">Reference proteome</keyword>
<evidence type="ECO:0000256" key="1">
    <source>
        <dbReference type="ARBA" id="ARBA00007592"/>
    </source>
</evidence>
<dbReference type="Proteomes" id="UP000295621">
    <property type="component" value="Unassembled WGS sequence"/>
</dbReference>
<evidence type="ECO:0000313" key="4">
    <source>
        <dbReference type="EMBL" id="TDC50170.1"/>
    </source>
</evidence>
<dbReference type="EMBL" id="SMKL01000033">
    <property type="protein sequence ID" value="TDC50170.1"/>
    <property type="molecule type" value="Genomic_DNA"/>
</dbReference>